<proteinExistence type="predicted"/>
<feature type="region of interest" description="Disordered" evidence="1">
    <location>
        <begin position="1"/>
        <end position="28"/>
    </location>
</feature>
<name>A0A7C9DU10_OPUST</name>
<feature type="compositionally biased region" description="Low complexity" evidence="1">
    <location>
        <begin position="11"/>
        <end position="28"/>
    </location>
</feature>
<feature type="region of interest" description="Disordered" evidence="1">
    <location>
        <begin position="126"/>
        <end position="203"/>
    </location>
</feature>
<organism evidence="2">
    <name type="scientific">Opuntia streptacantha</name>
    <name type="common">Prickly pear cactus</name>
    <name type="synonym">Opuntia cardona</name>
    <dbReference type="NCBI Taxonomy" id="393608"/>
    <lineage>
        <taxon>Eukaryota</taxon>
        <taxon>Viridiplantae</taxon>
        <taxon>Streptophyta</taxon>
        <taxon>Embryophyta</taxon>
        <taxon>Tracheophyta</taxon>
        <taxon>Spermatophyta</taxon>
        <taxon>Magnoliopsida</taxon>
        <taxon>eudicotyledons</taxon>
        <taxon>Gunneridae</taxon>
        <taxon>Pentapetalae</taxon>
        <taxon>Caryophyllales</taxon>
        <taxon>Cactineae</taxon>
        <taxon>Cactaceae</taxon>
        <taxon>Opuntioideae</taxon>
        <taxon>Opuntia</taxon>
    </lineage>
</organism>
<reference evidence="2" key="2">
    <citation type="submission" date="2020-07" db="EMBL/GenBank/DDBJ databases">
        <authorList>
            <person name="Vera ALvarez R."/>
            <person name="Arias-Moreno D.M."/>
            <person name="Jimenez-Jacinto V."/>
            <person name="Jimenez-Bremont J.F."/>
            <person name="Swaminathan K."/>
            <person name="Moose S.P."/>
            <person name="Guerrero-Gonzalez M.L."/>
            <person name="Marino-Ramirez L."/>
            <person name="Landsman D."/>
            <person name="Rodriguez-Kessler M."/>
            <person name="Delgado-Sanchez P."/>
        </authorList>
    </citation>
    <scope>NUCLEOTIDE SEQUENCE</scope>
    <source>
        <tissue evidence="2">Cladode</tissue>
    </source>
</reference>
<evidence type="ECO:0000256" key="1">
    <source>
        <dbReference type="SAM" id="MobiDB-lite"/>
    </source>
</evidence>
<protein>
    <submittedName>
        <fullName evidence="2">Uncharacterized protein</fullName>
    </submittedName>
</protein>
<evidence type="ECO:0000313" key="2">
    <source>
        <dbReference type="EMBL" id="MBA4646568.1"/>
    </source>
</evidence>
<dbReference type="EMBL" id="GISG01146853">
    <property type="protein sequence ID" value="MBA4646568.1"/>
    <property type="molecule type" value="Transcribed_RNA"/>
</dbReference>
<dbReference type="AlphaFoldDB" id="A0A7C9DU10"/>
<accession>A0A7C9DU10</accession>
<reference evidence="2" key="1">
    <citation type="journal article" date="2013" name="J. Plant Res.">
        <title>Effect of fungi and light on seed germination of three Opuntia species from semiarid lands of central Mexico.</title>
        <authorList>
            <person name="Delgado-Sanchez P."/>
            <person name="Jimenez-Bremont J.F."/>
            <person name="Guerrero-Gonzalez Mde L."/>
            <person name="Flores J."/>
        </authorList>
    </citation>
    <scope>NUCLEOTIDE SEQUENCE</scope>
    <source>
        <tissue evidence="2">Cladode</tissue>
    </source>
</reference>
<sequence>MEAKIADKFLSSSSKKQTKTSNAKAQNHLLHQYHHQQQDAARFSNISRQGNSVNVQSEKKHGLGYAGVFLNPREPLSLSSSLSLPPNFLYHQTTLLPHHHHKHTHQNQPPLLPLPVSKPIFRSLPPHIIRNSRQPPSPLPNRKQTNKTKPKNPNLKRVTTSEPAATKAELPSCEDGLADEPEKHPKDVFSLSPPPSSLPLPKFSMRQPAKLSCTVQAAAASDQIIDDSATDNLCRMLRLQ</sequence>